<keyword evidence="4 8" id="KW-0479">Metal-binding</keyword>
<evidence type="ECO:0000313" key="10">
    <source>
        <dbReference type="Proteomes" id="UP000310200"/>
    </source>
</evidence>
<dbReference type="InterPro" id="IPR001128">
    <property type="entry name" value="Cyt_P450"/>
</dbReference>
<reference evidence="9 10" key="1">
    <citation type="journal article" date="2019" name="Philos. Trans. R. Soc. Lond., B, Biol. Sci.">
        <title>Ant behaviour and brain gene expression of defending hosts depend on the ecological success of the intruding social parasite.</title>
        <authorList>
            <person name="Kaur R."/>
            <person name="Stoldt M."/>
            <person name="Jongepier E."/>
            <person name="Feldmeyer B."/>
            <person name="Menzel F."/>
            <person name="Bornberg-Bauer E."/>
            <person name="Foitzik S."/>
        </authorList>
    </citation>
    <scope>NUCLEOTIDE SEQUENCE [LARGE SCALE GENOMIC DNA]</scope>
    <source>
        <tissue evidence="9">Whole body</tissue>
    </source>
</reference>
<comment type="caution">
    <text evidence="9">The sequence shown here is derived from an EMBL/GenBank/DDBJ whole genome shotgun (WGS) entry which is preliminary data.</text>
</comment>
<dbReference type="CDD" id="cd11054">
    <property type="entry name" value="CYP24A1-like"/>
    <property type="match status" value="1"/>
</dbReference>
<dbReference type="STRING" id="300112.A0A4S2KJW5"/>
<feature type="binding site" description="axial binding residue" evidence="8">
    <location>
        <position position="495"/>
    </location>
    <ligand>
        <name>heme</name>
        <dbReference type="ChEBI" id="CHEBI:30413"/>
    </ligand>
    <ligandPart>
        <name>Fe</name>
        <dbReference type="ChEBI" id="CHEBI:18248"/>
    </ligandPart>
</feature>
<dbReference type="AlphaFoldDB" id="A0A4S2KJW5"/>
<dbReference type="GO" id="GO:0016705">
    <property type="term" value="F:oxidoreductase activity, acting on paired donors, with incorporation or reduction of molecular oxygen"/>
    <property type="evidence" value="ECO:0007669"/>
    <property type="project" value="InterPro"/>
</dbReference>
<accession>A0A4S2KJW5</accession>
<dbReference type="InterPro" id="IPR036396">
    <property type="entry name" value="Cyt_P450_sf"/>
</dbReference>
<evidence type="ECO:0000256" key="1">
    <source>
        <dbReference type="ARBA" id="ARBA00001971"/>
    </source>
</evidence>
<dbReference type="GO" id="GO:0020037">
    <property type="term" value="F:heme binding"/>
    <property type="evidence" value="ECO:0007669"/>
    <property type="project" value="InterPro"/>
</dbReference>
<dbReference type="SUPFAM" id="SSF48264">
    <property type="entry name" value="Cytochrome P450"/>
    <property type="match status" value="1"/>
</dbReference>
<sequence length="549" mass="63208">MHTTRRAIRRFARSMNHRDDFNVSFTKRGAFGFDSRPLTLNENNAATAPPSWNITGRDSVRNLARNFGTSARKDPPEPRGLPLFGTMLSLISAGGAEKLHEYVDKRHRELGPVFRERIGPVRAVFVSSPDEYRKILIDLAGPTPQHFLPEAWRLYNEIREQYRGLLFIETIRLIVKQFDNERTLGFWDRDGQEWWQHRQILNQVMLKPQPKTFLVPCQEAAENLARKWKTFSQTGCTIPDLEHQLYQWSIEVMLASLIGSRWRDCGSGIRSEIEYVALMLHRVFIYSATLSMMPPKLAMKLKLPVWTKFVETVDTVLDKVQNLVPHLIQLDGDGVLKMIMNNGVDNDKVDRIITDFIIAAGDTTSVTLQWALILLSGRPELQDRLFHDIKDLSPEELAKHMLLRSTWKETLRLHPVAPFLTRYLPVDATIGGYFVPKGELILISLYSSGRDEKYFSRPNDFWPERWLRVTEDSRDCQGVKDARASVPFAAGLRNCIGRRLAETQLSLTLAQLIKHFKIECENRDSIKMILHLISVPSEPIKLKLTDRKI</sequence>
<evidence type="ECO:0000256" key="2">
    <source>
        <dbReference type="ARBA" id="ARBA00010617"/>
    </source>
</evidence>
<dbReference type="Gene3D" id="1.10.630.10">
    <property type="entry name" value="Cytochrome P450"/>
    <property type="match status" value="1"/>
</dbReference>
<dbReference type="GO" id="GO:0004497">
    <property type="term" value="F:monooxygenase activity"/>
    <property type="evidence" value="ECO:0007669"/>
    <property type="project" value="UniProtKB-KW"/>
</dbReference>
<dbReference type="Pfam" id="PF00067">
    <property type="entry name" value="p450"/>
    <property type="match status" value="2"/>
</dbReference>
<keyword evidence="7" id="KW-0503">Monooxygenase</keyword>
<dbReference type="EMBL" id="QBLH01002134">
    <property type="protein sequence ID" value="TGZ49456.1"/>
    <property type="molecule type" value="Genomic_DNA"/>
</dbReference>
<evidence type="ECO:0000256" key="6">
    <source>
        <dbReference type="ARBA" id="ARBA00023004"/>
    </source>
</evidence>
<dbReference type="PRINTS" id="PR00385">
    <property type="entry name" value="P450"/>
</dbReference>
<keyword evidence="6 8" id="KW-0408">Iron</keyword>
<evidence type="ECO:0000313" key="9">
    <source>
        <dbReference type="EMBL" id="TGZ49456.1"/>
    </source>
</evidence>
<evidence type="ECO:0000256" key="8">
    <source>
        <dbReference type="PIRSR" id="PIRSR602401-1"/>
    </source>
</evidence>
<evidence type="ECO:0000256" key="3">
    <source>
        <dbReference type="ARBA" id="ARBA00022617"/>
    </source>
</evidence>
<comment type="cofactor">
    <cofactor evidence="1 8">
        <name>heme</name>
        <dbReference type="ChEBI" id="CHEBI:30413"/>
    </cofactor>
</comment>
<comment type="similarity">
    <text evidence="2">Belongs to the cytochrome P450 family.</text>
</comment>
<proteinExistence type="inferred from homology"/>
<evidence type="ECO:0008006" key="11">
    <source>
        <dbReference type="Google" id="ProtNLM"/>
    </source>
</evidence>
<evidence type="ECO:0000256" key="5">
    <source>
        <dbReference type="ARBA" id="ARBA00023002"/>
    </source>
</evidence>
<gene>
    <name evidence="9" type="ORF">DBV15_08249</name>
</gene>
<protein>
    <recommendedName>
        <fullName evidence="11">Cytochrome P450 315a1, mitochondrial</fullName>
    </recommendedName>
</protein>
<name>A0A4S2KJW5_9HYME</name>
<evidence type="ECO:0000256" key="4">
    <source>
        <dbReference type="ARBA" id="ARBA00022723"/>
    </source>
</evidence>
<dbReference type="InterPro" id="IPR050479">
    <property type="entry name" value="CYP11_CYP27_families"/>
</dbReference>
<keyword evidence="5" id="KW-0560">Oxidoreductase</keyword>
<dbReference type="InterPro" id="IPR002401">
    <property type="entry name" value="Cyt_P450_E_grp-I"/>
</dbReference>
<keyword evidence="3 8" id="KW-0349">Heme</keyword>
<keyword evidence="10" id="KW-1185">Reference proteome</keyword>
<dbReference type="Proteomes" id="UP000310200">
    <property type="component" value="Unassembled WGS sequence"/>
</dbReference>
<evidence type="ECO:0000256" key="7">
    <source>
        <dbReference type="ARBA" id="ARBA00023033"/>
    </source>
</evidence>
<organism evidence="9 10">
    <name type="scientific">Temnothorax longispinosus</name>
    <dbReference type="NCBI Taxonomy" id="300112"/>
    <lineage>
        <taxon>Eukaryota</taxon>
        <taxon>Metazoa</taxon>
        <taxon>Ecdysozoa</taxon>
        <taxon>Arthropoda</taxon>
        <taxon>Hexapoda</taxon>
        <taxon>Insecta</taxon>
        <taxon>Pterygota</taxon>
        <taxon>Neoptera</taxon>
        <taxon>Endopterygota</taxon>
        <taxon>Hymenoptera</taxon>
        <taxon>Apocrita</taxon>
        <taxon>Aculeata</taxon>
        <taxon>Formicoidea</taxon>
        <taxon>Formicidae</taxon>
        <taxon>Myrmicinae</taxon>
        <taxon>Temnothorax</taxon>
    </lineage>
</organism>
<dbReference type="GO" id="GO:0005506">
    <property type="term" value="F:iron ion binding"/>
    <property type="evidence" value="ECO:0007669"/>
    <property type="project" value="InterPro"/>
</dbReference>
<dbReference type="PANTHER" id="PTHR24279">
    <property type="entry name" value="CYTOCHROME P450"/>
    <property type="match status" value="1"/>
</dbReference>
<dbReference type="PANTHER" id="PTHR24279:SF120">
    <property type="entry name" value="CYTOCHROME P450"/>
    <property type="match status" value="1"/>
</dbReference>
<dbReference type="PRINTS" id="PR00463">
    <property type="entry name" value="EP450I"/>
</dbReference>